<reference evidence="1 2" key="1">
    <citation type="submission" date="2019-04" db="EMBL/GenBank/DDBJ databases">
        <title>Vagococcus sp. nov., isolated from faeces of yaks (Bos grunniens).</title>
        <authorList>
            <person name="Ge Y."/>
        </authorList>
    </citation>
    <scope>NUCLEOTIDE SEQUENCE [LARGE SCALE GENOMIC DNA]</scope>
    <source>
        <strain evidence="1 2">MN-17</strain>
    </source>
</reference>
<evidence type="ECO:0000313" key="2">
    <source>
        <dbReference type="Proteomes" id="UP000298615"/>
    </source>
</evidence>
<gene>
    <name evidence="1" type="ORF">FA707_01300</name>
</gene>
<proteinExistence type="predicted"/>
<dbReference type="KEGG" id="vao:FA707_01300"/>
<accession>A0A4D7CT74</accession>
<protein>
    <submittedName>
        <fullName evidence="1">DUF4809 family protein</fullName>
    </submittedName>
</protein>
<dbReference type="EMBL" id="CP039712">
    <property type="protein sequence ID" value="QCI85687.1"/>
    <property type="molecule type" value="Genomic_DNA"/>
</dbReference>
<dbReference type="Pfam" id="PF16067">
    <property type="entry name" value="DUF4809"/>
    <property type="match status" value="1"/>
</dbReference>
<sequence length="132" mass="15367">MIMTKTAVLEIDYEMTDGGCNACVPFKAEIARLIIDEQTIAVGELTPEALIMAVALHEGFKQEMKFDILYDYLLFSRSDQQVKQQEDFTQWIYTNNNNVTVKTKKFYQEKSELLEHVNHVLVECFDLYPVKF</sequence>
<dbReference type="OrthoDB" id="2199695at2"/>
<dbReference type="Proteomes" id="UP000298615">
    <property type="component" value="Chromosome"/>
</dbReference>
<dbReference type="AlphaFoldDB" id="A0A4D7CT74"/>
<organism evidence="1 2">
    <name type="scientific">Vagococcus zengguangii</name>
    <dbReference type="NCBI Taxonomy" id="2571750"/>
    <lineage>
        <taxon>Bacteria</taxon>
        <taxon>Bacillati</taxon>
        <taxon>Bacillota</taxon>
        <taxon>Bacilli</taxon>
        <taxon>Lactobacillales</taxon>
        <taxon>Enterococcaceae</taxon>
        <taxon>Vagococcus</taxon>
    </lineage>
</organism>
<keyword evidence="2" id="KW-1185">Reference proteome</keyword>
<dbReference type="InterPro" id="IPR032080">
    <property type="entry name" value="DUF4809"/>
</dbReference>
<evidence type="ECO:0000313" key="1">
    <source>
        <dbReference type="EMBL" id="QCI85687.1"/>
    </source>
</evidence>
<name>A0A4D7CT74_9ENTE</name>